<accession>A0A4C1XXF9</accession>
<feature type="compositionally biased region" description="Low complexity" evidence="1">
    <location>
        <begin position="55"/>
        <end position="64"/>
    </location>
</feature>
<evidence type="ECO:0000313" key="2">
    <source>
        <dbReference type="EMBL" id="GBP66927.1"/>
    </source>
</evidence>
<dbReference type="Proteomes" id="UP000299102">
    <property type="component" value="Unassembled WGS sequence"/>
</dbReference>
<gene>
    <name evidence="2" type="ORF">EVAR_60984_1</name>
</gene>
<dbReference type="EMBL" id="BGZK01000971">
    <property type="protein sequence ID" value="GBP66927.1"/>
    <property type="molecule type" value="Genomic_DNA"/>
</dbReference>
<keyword evidence="3" id="KW-1185">Reference proteome</keyword>
<evidence type="ECO:0000313" key="3">
    <source>
        <dbReference type="Proteomes" id="UP000299102"/>
    </source>
</evidence>
<protein>
    <submittedName>
        <fullName evidence="2">Uncharacterized protein</fullName>
    </submittedName>
</protein>
<evidence type="ECO:0000256" key="1">
    <source>
        <dbReference type="SAM" id="MobiDB-lite"/>
    </source>
</evidence>
<name>A0A4C1XXF9_EUMVA</name>
<sequence>MALLYGSGDGRGRARCGRPESTSPARDRFHLQSRLSGPGDDARPRASPLPPDKSAAVPRAGAAAKRPLVHLRDSRQNDVAVDSDRALVGSLLAAMRPTGYNGSVDNFLCREIDIPFRKRQRRRITGIVSDLWRSGKIFYRHVRR</sequence>
<proteinExistence type="predicted"/>
<comment type="caution">
    <text evidence="2">The sequence shown here is derived from an EMBL/GenBank/DDBJ whole genome shotgun (WGS) entry which is preliminary data.</text>
</comment>
<feature type="region of interest" description="Disordered" evidence="1">
    <location>
        <begin position="1"/>
        <end position="65"/>
    </location>
</feature>
<organism evidence="2 3">
    <name type="scientific">Eumeta variegata</name>
    <name type="common">Bagworm moth</name>
    <name type="synonym">Eumeta japonica</name>
    <dbReference type="NCBI Taxonomy" id="151549"/>
    <lineage>
        <taxon>Eukaryota</taxon>
        <taxon>Metazoa</taxon>
        <taxon>Ecdysozoa</taxon>
        <taxon>Arthropoda</taxon>
        <taxon>Hexapoda</taxon>
        <taxon>Insecta</taxon>
        <taxon>Pterygota</taxon>
        <taxon>Neoptera</taxon>
        <taxon>Endopterygota</taxon>
        <taxon>Lepidoptera</taxon>
        <taxon>Glossata</taxon>
        <taxon>Ditrysia</taxon>
        <taxon>Tineoidea</taxon>
        <taxon>Psychidae</taxon>
        <taxon>Oiketicinae</taxon>
        <taxon>Eumeta</taxon>
    </lineage>
</organism>
<dbReference type="AlphaFoldDB" id="A0A4C1XXF9"/>
<reference evidence="2 3" key="1">
    <citation type="journal article" date="2019" name="Commun. Biol.">
        <title>The bagworm genome reveals a unique fibroin gene that provides high tensile strength.</title>
        <authorList>
            <person name="Kono N."/>
            <person name="Nakamura H."/>
            <person name="Ohtoshi R."/>
            <person name="Tomita M."/>
            <person name="Numata K."/>
            <person name="Arakawa K."/>
        </authorList>
    </citation>
    <scope>NUCLEOTIDE SEQUENCE [LARGE SCALE GENOMIC DNA]</scope>
</reference>